<evidence type="ECO:0000259" key="7">
    <source>
        <dbReference type="PROSITE" id="PS50067"/>
    </source>
</evidence>
<comment type="similarity">
    <text evidence="4">Belongs to the TRAFAC class myosin-kinesin ATPase superfamily. Kinesin family.</text>
</comment>
<protein>
    <recommendedName>
        <fullName evidence="7">Kinesin motor domain-containing protein</fullName>
    </recommendedName>
</protein>
<dbReference type="Pfam" id="PF00225">
    <property type="entry name" value="Kinesin"/>
    <property type="match status" value="1"/>
</dbReference>
<dbReference type="InterPro" id="IPR019821">
    <property type="entry name" value="Kinesin_motor_CS"/>
</dbReference>
<feature type="domain" description="Kinesin motor" evidence="7">
    <location>
        <begin position="14"/>
        <end position="350"/>
    </location>
</feature>
<dbReference type="PANTHER" id="PTHR47968:SF29">
    <property type="entry name" value="KINESIN-LIKE PROTEIN"/>
    <property type="match status" value="1"/>
</dbReference>
<dbReference type="PROSITE" id="PS50067">
    <property type="entry name" value="KINESIN_MOTOR_2"/>
    <property type="match status" value="1"/>
</dbReference>
<dbReference type="EMBL" id="OZ019895">
    <property type="protein sequence ID" value="CAK9220158.1"/>
    <property type="molecule type" value="Genomic_DNA"/>
</dbReference>
<dbReference type="SUPFAM" id="SSF52540">
    <property type="entry name" value="P-loop containing nucleoside triphosphate hydrolases"/>
    <property type="match status" value="1"/>
</dbReference>
<evidence type="ECO:0000313" key="8">
    <source>
        <dbReference type="EMBL" id="CAK9220158.1"/>
    </source>
</evidence>
<feature type="binding site" evidence="4">
    <location>
        <begin position="107"/>
        <end position="114"/>
    </location>
    <ligand>
        <name>ATP</name>
        <dbReference type="ChEBI" id="CHEBI:30616"/>
    </ligand>
</feature>
<keyword evidence="1 4" id="KW-0547">Nucleotide-binding</keyword>
<gene>
    <name evidence="8" type="ORF">CSSPTR1EN2_LOCUS15227</name>
</gene>
<evidence type="ECO:0000256" key="2">
    <source>
        <dbReference type="ARBA" id="ARBA00022840"/>
    </source>
</evidence>
<name>A0ABP0UJJ1_9BRYO</name>
<keyword evidence="9" id="KW-1185">Reference proteome</keyword>
<dbReference type="InterPro" id="IPR027640">
    <property type="entry name" value="Kinesin-like_fam"/>
</dbReference>
<keyword evidence="2 4" id="KW-0067">ATP-binding</keyword>
<organism evidence="8 9">
    <name type="scientific">Sphagnum troendelagicum</name>
    <dbReference type="NCBI Taxonomy" id="128251"/>
    <lineage>
        <taxon>Eukaryota</taxon>
        <taxon>Viridiplantae</taxon>
        <taxon>Streptophyta</taxon>
        <taxon>Embryophyta</taxon>
        <taxon>Bryophyta</taxon>
        <taxon>Sphagnophytina</taxon>
        <taxon>Sphagnopsida</taxon>
        <taxon>Sphagnales</taxon>
        <taxon>Sphagnaceae</taxon>
        <taxon>Sphagnum</taxon>
    </lineage>
</organism>
<accession>A0ABP0UJJ1</accession>
<dbReference type="InterPro" id="IPR036961">
    <property type="entry name" value="Kinesin_motor_dom_sf"/>
</dbReference>
<dbReference type="PRINTS" id="PR00380">
    <property type="entry name" value="KINESINHEAVY"/>
</dbReference>
<evidence type="ECO:0000256" key="4">
    <source>
        <dbReference type="PROSITE-ProRule" id="PRU00283"/>
    </source>
</evidence>
<keyword evidence="5" id="KW-0175">Coiled coil</keyword>
<dbReference type="PANTHER" id="PTHR47968">
    <property type="entry name" value="CENTROMERE PROTEIN E"/>
    <property type="match status" value="1"/>
</dbReference>
<evidence type="ECO:0000256" key="5">
    <source>
        <dbReference type="SAM" id="Coils"/>
    </source>
</evidence>
<evidence type="ECO:0000256" key="1">
    <source>
        <dbReference type="ARBA" id="ARBA00022741"/>
    </source>
</evidence>
<dbReference type="Gene3D" id="3.40.850.10">
    <property type="entry name" value="Kinesin motor domain"/>
    <property type="match status" value="1"/>
</dbReference>
<dbReference type="PROSITE" id="PS00411">
    <property type="entry name" value="KINESIN_MOTOR_1"/>
    <property type="match status" value="1"/>
</dbReference>
<evidence type="ECO:0000313" key="9">
    <source>
        <dbReference type="Proteomes" id="UP001497512"/>
    </source>
</evidence>
<dbReference type="InterPro" id="IPR001752">
    <property type="entry name" value="Kinesin_motor_dom"/>
</dbReference>
<evidence type="ECO:0000256" key="6">
    <source>
        <dbReference type="SAM" id="MobiDB-lite"/>
    </source>
</evidence>
<feature type="region of interest" description="Disordered" evidence="6">
    <location>
        <begin position="1009"/>
        <end position="1037"/>
    </location>
</feature>
<feature type="compositionally biased region" description="Basic and acidic residues" evidence="6">
    <location>
        <begin position="777"/>
        <end position="791"/>
    </location>
</feature>
<dbReference type="SMART" id="SM00129">
    <property type="entry name" value="KISc"/>
    <property type="match status" value="1"/>
</dbReference>
<sequence>MRTIRPPESKEATTLQVAVRCRPLTAKEKLKSRDILRVVEGKVVVVLDPDVSKEYLDRVQGRSKEKKYAYDVAFGAEATNEDVYKVTMGSMVEGVVRGLNATIFAYGATGSGKTHTMAGTPEDPGLMVLSLQSIFALISKQEADYEFEVTCSYLEVYNEVIYDLLERSSGHLELREDPDQGITVAGLKRIQVTTAEKILELLTQGNARRKTESTDANATSSRSHAVLEIIVKRKQRNQYRSQILRGKLALVDLAGSERASETNNAGQKLRDGANINKSLLALANCINALGKQQKKGLAYVPYRNSKLTRLLKDGLSGNSRTIMLATVSSSADQYHHTTNTLKYADRAKEIKTHIQTNVGTVDAHVADYQRMIDNLQVEVSQLRRELADKESQLSARNPEKEKSADDELSWLDVLSHDINENVEERINLQKALFELEDMNLHNRLELQQLDEMIADPDQFRRNGEKDEELVERRQVVLDNIRDNDEAGAHYRQDIECNEAQRKELQRLIDEAIDSDRNKTFLRILSQYRLLGMTNMELQFQMAIRDQVINDQREALSNLWSVLECSGLNHDQILEIAAQQGIMIEEGIMPSVIAGRTYTSATPIPALHKSQPTLAAATSARFPSLGQLQTGPDAISTPEYRNWGNRLGGEELDTVACCPKTVSDDWKGVNIQESGGHAQLGESPPPGAQAFIPKTAPDTARTEGVGLGQSNGESMGIYSPDRLRPPRNPWPVESACPGRNIVSQDHSNYGGYTANGSSLPAVPGPKVLTPPRVRRRPRSAESRQHHWSREWDGSTTGVDAGSEGSDSEDSDHCWHESQEKYHQDRFHEGSHQAIDNESLRRELSRLDSELQDLKRGMDRSNPAFYNGGKAHMGYIDITDPKLLRSSIPNETIDPKDLRRTPAPFEASDLRQLPSRNNSTVPAFTSSKLLPNGHSASFQVLPTTPANHVNESSPTVLSVSAMPTAPQGQIWKLVMPETGVGLVDVASSKVKFSTPEPIDGQIALGSKVRAPVERRKSKGDHSLSGGARQIWQRNMTDWK</sequence>
<feature type="coiled-coil region" evidence="5">
    <location>
        <begin position="365"/>
        <end position="392"/>
    </location>
</feature>
<proteinExistence type="inferred from homology"/>
<dbReference type="InterPro" id="IPR027417">
    <property type="entry name" value="P-loop_NTPase"/>
</dbReference>
<feature type="region of interest" description="Disordered" evidence="6">
    <location>
        <begin position="673"/>
        <end position="814"/>
    </location>
</feature>
<keyword evidence="3 4" id="KW-0505">Motor protein</keyword>
<dbReference type="Proteomes" id="UP001497512">
    <property type="component" value="Chromosome 3"/>
</dbReference>
<reference evidence="8" key="1">
    <citation type="submission" date="2024-02" db="EMBL/GenBank/DDBJ databases">
        <authorList>
            <consortium name="ELIXIR-Norway"/>
            <consortium name="Elixir Norway"/>
        </authorList>
    </citation>
    <scope>NUCLEOTIDE SEQUENCE</scope>
</reference>
<evidence type="ECO:0000256" key="3">
    <source>
        <dbReference type="ARBA" id="ARBA00023175"/>
    </source>
</evidence>